<sequence>MSELKILISVTEVSGDMHAANLVKAIRRINPGTKFVGIGGERMQKAGVDIRSITTHMGTIGLLEGVKYYPSFLKVRSMMKKILLKERPHLLVLIDSRDFNLGIARLGKKFGIPAVYYIAPPVWAWPDHKGKRVARTLDRIIAIFPFEAEIYRECGAKVAFVGHPLLDIVKPNMSKEEVYHKFGLNSGGFIIGLLPGSREQEINNLLPLMLSTAAEVSKRLKNVQFLLPLASSVFADRIMRIVNKSEVSVKIVTDGVYEVMNISHLLITSSGTATLEASCLGTPMIIVYKTSLSTWLMGKILLKLPYIGFPNILANKMIVPELLQFQAKPDRLSNLVLELLNHPQKLETMRMGLRKVVKKLGEPGAIDRAAKVIMEVVS</sequence>
<reference evidence="11 12" key="1">
    <citation type="submission" date="2019-03" db="EMBL/GenBank/DDBJ databases">
        <title>Metabolic potential of uncultured bacteria and archaea associated with petroleum seepage in deep-sea sediments.</title>
        <authorList>
            <person name="Dong X."/>
            <person name="Hubert C."/>
        </authorList>
    </citation>
    <scope>NUCLEOTIDE SEQUENCE [LARGE SCALE GENOMIC DNA]</scope>
    <source>
        <strain evidence="11">E44_bin3</strain>
    </source>
</reference>
<dbReference type="SUPFAM" id="SSF53756">
    <property type="entry name" value="UDP-Glycosyltransferase/glycogen phosphorylase"/>
    <property type="match status" value="1"/>
</dbReference>
<comment type="caution">
    <text evidence="11">The sequence shown here is derived from an EMBL/GenBank/DDBJ whole genome shotgun (WGS) entry which is preliminary data.</text>
</comment>
<dbReference type="GO" id="GO:0009245">
    <property type="term" value="P:lipid A biosynthetic process"/>
    <property type="evidence" value="ECO:0007669"/>
    <property type="project" value="UniProtKB-UniRule"/>
</dbReference>
<dbReference type="Pfam" id="PF02684">
    <property type="entry name" value="LpxB"/>
    <property type="match status" value="1"/>
</dbReference>
<evidence type="ECO:0000313" key="12">
    <source>
        <dbReference type="Proteomes" id="UP000316517"/>
    </source>
</evidence>
<evidence type="ECO:0000256" key="10">
    <source>
        <dbReference type="NCBIfam" id="TIGR00215"/>
    </source>
</evidence>
<dbReference type="NCBIfam" id="TIGR00215">
    <property type="entry name" value="lpxB"/>
    <property type="match status" value="1"/>
</dbReference>
<evidence type="ECO:0000256" key="8">
    <source>
        <dbReference type="ARBA" id="ARBA00023098"/>
    </source>
</evidence>
<dbReference type="GO" id="GO:0005543">
    <property type="term" value="F:phospholipid binding"/>
    <property type="evidence" value="ECO:0007669"/>
    <property type="project" value="TreeGrafter"/>
</dbReference>
<accession>A0A523TI04</accession>
<dbReference type="EMBL" id="SOJT01000073">
    <property type="protein sequence ID" value="TET29581.1"/>
    <property type="molecule type" value="Genomic_DNA"/>
</dbReference>
<dbReference type="PANTHER" id="PTHR30372">
    <property type="entry name" value="LIPID-A-DISACCHARIDE SYNTHASE"/>
    <property type="match status" value="1"/>
</dbReference>
<evidence type="ECO:0000256" key="4">
    <source>
        <dbReference type="ARBA" id="ARBA00022516"/>
    </source>
</evidence>
<dbReference type="Proteomes" id="UP000316517">
    <property type="component" value="Unassembled WGS sequence"/>
</dbReference>
<dbReference type="GO" id="GO:0008915">
    <property type="term" value="F:lipid-A-disaccharide synthase activity"/>
    <property type="evidence" value="ECO:0007669"/>
    <property type="project" value="UniProtKB-UniRule"/>
</dbReference>
<dbReference type="GO" id="GO:0016020">
    <property type="term" value="C:membrane"/>
    <property type="evidence" value="ECO:0007669"/>
    <property type="project" value="GOC"/>
</dbReference>
<name>A0A523TI04_UNCAE</name>
<evidence type="ECO:0000256" key="2">
    <source>
        <dbReference type="ARBA" id="ARBA00012687"/>
    </source>
</evidence>
<evidence type="ECO:0000313" key="11">
    <source>
        <dbReference type="EMBL" id="TET29581.1"/>
    </source>
</evidence>
<dbReference type="AlphaFoldDB" id="A0A523TI04"/>
<dbReference type="InterPro" id="IPR003835">
    <property type="entry name" value="Glyco_trans_19"/>
</dbReference>
<dbReference type="Gene3D" id="3.40.50.2000">
    <property type="entry name" value="Glycogen Phosphorylase B"/>
    <property type="match status" value="1"/>
</dbReference>
<dbReference type="PANTHER" id="PTHR30372:SF4">
    <property type="entry name" value="LIPID-A-DISACCHARIDE SYNTHASE, MITOCHONDRIAL-RELATED"/>
    <property type="match status" value="1"/>
</dbReference>
<evidence type="ECO:0000256" key="3">
    <source>
        <dbReference type="ARBA" id="ARBA00020902"/>
    </source>
</evidence>
<evidence type="ECO:0000256" key="9">
    <source>
        <dbReference type="ARBA" id="ARBA00048975"/>
    </source>
</evidence>
<evidence type="ECO:0000256" key="6">
    <source>
        <dbReference type="ARBA" id="ARBA00022676"/>
    </source>
</evidence>
<organism evidence="11 12">
    <name type="scientific">Aerophobetes bacterium</name>
    <dbReference type="NCBI Taxonomy" id="2030807"/>
    <lineage>
        <taxon>Bacteria</taxon>
        <taxon>Candidatus Aerophobota</taxon>
    </lineage>
</organism>
<comment type="function">
    <text evidence="1">Condensation of UDP-2,3-diacylglucosamine and 2,3-diacylglucosamine-1-phosphate to form lipid A disaccharide, a precursor of lipid A, a phosphorylated glycolipid that anchors the lipopolysaccharide to the outer membrane of the cell.</text>
</comment>
<evidence type="ECO:0000256" key="7">
    <source>
        <dbReference type="ARBA" id="ARBA00022679"/>
    </source>
</evidence>
<keyword evidence="7 11" id="KW-0808">Transferase</keyword>
<comment type="catalytic activity">
    <reaction evidence="9">
        <text>a lipid X + a UDP-2-N,3-O-bis[(3R)-3-hydroxyacyl]-alpha-D-glucosamine = a lipid A disaccharide + UDP + H(+)</text>
        <dbReference type="Rhea" id="RHEA:67828"/>
        <dbReference type="ChEBI" id="CHEBI:15378"/>
        <dbReference type="ChEBI" id="CHEBI:58223"/>
        <dbReference type="ChEBI" id="CHEBI:137748"/>
        <dbReference type="ChEBI" id="CHEBI:176338"/>
        <dbReference type="ChEBI" id="CHEBI:176343"/>
        <dbReference type="EC" id="2.4.1.182"/>
    </reaction>
</comment>
<keyword evidence="5" id="KW-0441">Lipid A biosynthesis</keyword>
<proteinExistence type="predicted"/>
<protein>
    <recommendedName>
        <fullName evidence="3 10">Lipid-A-disaccharide synthase</fullName>
        <ecNumber evidence="2 10">2.4.1.182</ecNumber>
    </recommendedName>
</protein>
<keyword evidence="8" id="KW-0443">Lipid metabolism</keyword>
<gene>
    <name evidence="11" type="ORF">E3J68_01585</name>
</gene>
<dbReference type="EC" id="2.4.1.182" evidence="2 10"/>
<evidence type="ECO:0000256" key="5">
    <source>
        <dbReference type="ARBA" id="ARBA00022556"/>
    </source>
</evidence>
<keyword evidence="6 11" id="KW-0328">Glycosyltransferase</keyword>
<evidence type="ECO:0000256" key="1">
    <source>
        <dbReference type="ARBA" id="ARBA00002056"/>
    </source>
</evidence>
<keyword evidence="4" id="KW-0444">Lipid biosynthesis</keyword>